<evidence type="ECO:0000256" key="3">
    <source>
        <dbReference type="ARBA" id="ARBA00023125"/>
    </source>
</evidence>
<dbReference type="Pfam" id="PF03466">
    <property type="entry name" value="LysR_substrate"/>
    <property type="match status" value="1"/>
</dbReference>
<organism evidence="6 7">
    <name type="scientific">Entomomonas moraniae</name>
    <dbReference type="NCBI Taxonomy" id="2213226"/>
    <lineage>
        <taxon>Bacteria</taxon>
        <taxon>Pseudomonadati</taxon>
        <taxon>Pseudomonadota</taxon>
        <taxon>Gammaproteobacteria</taxon>
        <taxon>Pseudomonadales</taxon>
        <taxon>Pseudomonadaceae</taxon>
        <taxon>Entomomonas</taxon>
    </lineage>
</organism>
<dbReference type="GO" id="GO:0005829">
    <property type="term" value="C:cytosol"/>
    <property type="evidence" value="ECO:0007669"/>
    <property type="project" value="TreeGrafter"/>
</dbReference>
<dbReference type="InterPro" id="IPR000847">
    <property type="entry name" value="LysR_HTH_N"/>
</dbReference>
<dbReference type="CDD" id="cd05466">
    <property type="entry name" value="PBP2_LTTR_substrate"/>
    <property type="match status" value="1"/>
</dbReference>
<feature type="domain" description="HTH lysR-type" evidence="5">
    <location>
        <begin position="1"/>
        <end position="58"/>
    </location>
</feature>
<sequence>MDIRVLRYFLAVANEGSITAAANALYLTQPTLSRQLKELEEELGKKLFHRSNQRISLTEEGILLRKRAEEILELVHKTKAEFVDLDETISGDIHIACGETEVISYIARIAKEMRAQYPRIRFHFYSGNAEYVTEKLDKGLIDFGIVIEPVDVSKYYYLDMPSQDTWGLLMRKDSPLANHETISVKDLLPLPIICSRQLITETSSKNHVNNWFGDHVVKLNIVATYNLIFNAAVLVREGVGYAITLDKLANTSEESEICFKPFSPRLTSGLNIIWKKDQVFSKASELFLRKAKALCQS</sequence>
<keyword evidence="3" id="KW-0238">DNA-binding</keyword>
<name>A0A451EPB6_9GAMM</name>
<dbReference type="InterPro" id="IPR005119">
    <property type="entry name" value="LysR_subst-bd"/>
</dbReference>
<dbReference type="Pfam" id="PF00126">
    <property type="entry name" value="HTH_1"/>
    <property type="match status" value="1"/>
</dbReference>
<dbReference type="InterPro" id="IPR036388">
    <property type="entry name" value="WH-like_DNA-bd_sf"/>
</dbReference>
<reference evidence="7" key="1">
    <citation type="submission" date="2018-06" db="EMBL/GenBank/DDBJ databases">
        <title>Complete genome of Pseudomonas insecticola strain QZS01.</title>
        <authorList>
            <person name="Wang J."/>
            <person name="Su Q."/>
        </authorList>
    </citation>
    <scope>NUCLEOTIDE SEQUENCE [LARGE SCALE GENOMIC DNA]</scope>
    <source>
        <strain evidence="7">QZS01</strain>
    </source>
</reference>
<dbReference type="EMBL" id="CP029822">
    <property type="protein sequence ID" value="AZS51639.1"/>
    <property type="molecule type" value="Genomic_DNA"/>
</dbReference>
<evidence type="ECO:0000259" key="5">
    <source>
        <dbReference type="PROSITE" id="PS50931"/>
    </source>
</evidence>
<dbReference type="Gene3D" id="3.40.190.290">
    <property type="match status" value="1"/>
</dbReference>
<dbReference type="FunFam" id="1.10.10.10:FF:000001">
    <property type="entry name" value="LysR family transcriptional regulator"/>
    <property type="match status" value="1"/>
</dbReference>
<keyword evidence="7" id="KW-1185">Reference proteome</keyword>
<evidence type="ECO:0000313" key="7">
    <source>
        <dbReference type="Proteomes" id="UP000273143"/>
    </source>
</evidence>
<dbReference type="PANTHER" id="PTHR30419">
    <property type="entry name" value="HTH-TYPE TRANSCRIPTIONAL REGULATOR YBHD"/>
    <property type="match status" value="1"/>
</dbReference>
<dbReference type="RefSeq" id="WP_127164372.1">
    <property type="nucleotide sequence ID" value="NZ_CP029822.1"/>
</dbReference>
<keyword evidence="2" id="KW-0805">Transcription regulation</keyword>
<dbReference type="AlphaFoldDB" id="A0A451EPB6"/>
<dbReference type="Proteomes" id="UP000273143">
    <property type="component" value="Chromosome"/>
</dbReference>
<evidence type="ECO:0000256" key="2">
    <source>
        <dbReference type="ARBA" id="ARBA00023015"/>
    </source>
</evidence>
<dbReference type="PROSITE" id="PS50931">
    <property type="entry name" value="HTH_LYSR"/>
    <property type="match status" value="1"/>
</dbReference>
<dbReference type="InterPro" id="IPR036390">
    <property type="entry name" value="WH_DNA-bd_sf"/>
</dbReference>
<accession>A0A451EPB6</accession>
<dbReference type="Gene3D" id="1.10.10.10">
    <property type="entry name" value="Winged helix-like DNA-binding domain superfamily/Winged helix DNA-binding domain"/>
    <property type="match status" value="1"/>
</dbReference>
<keyword evidence="4" id="KW-0804">Transcription</keyword>
<evidence type="ECO:0000256" key="4">
    <source>
        <dbReference type="ARBA" id="ARBA00023163"/>
    </source>
</evidence>
<evidence type="ECO:0000313" key="6">
    <source>
        <dbReference type="EMBL" id="AZS51639.1"/>
    </source>
</evidence>
<dbReference type="SUPFAM" id="SSF46785">
    <property type="entry name" value="Winged helix' DNA-binding domain"/>
    <property type="match status" value="1"/>
</dbReference>
<proteinExistence type="inferred from homology"/>
<dbReference type="PANTHER" id="PTHR30419:SF8">
    <property type="entry name" value="NITROGEN ASSIMILATION TRANSCRIPTIONAL ACTIVATOR-RELATED"/>
    <property type="match status" value="1"/>
</dbReference>
<dbReference type="SUPFAM" id="SSF53850">
    <property type="entry name" value="Periplasmic binding protein-like II"/>
    <property type="match status" value="1"/>
</dbReference>
<dbReference type="GO" id="GO:0003700">
    <property type="term" value="F:DNA-binding transcription factor activity"/>
    <property type="evidence" value="ECO:0007669"/>
    <property type="project" value="InterPro"/>
</dbReference>
<evidence type="ECO:0000256" key="1">
    <source>
        <dbReference type="ARBA" id="ARBA00009437"/>
    </source>
</evidence>
<dbReference type="GO" id="GO:0003677">
    <property type="term" value="F:DNA binding"/>
    <property type="evidence" value="ECO:0007669"/>
    <property type="project" value="UniProtKB-KW"/>
</dbReference>
<gene>
    <name evidence="6" type="ORF">DM558_13045</name>
</gene>
<dbReference type="InterPro" id="IPR050950">
    <property type="entry name" value="HTH-type_LysR_regulators"/>
</dbReference>
<dbReference type="PRINTS" id="PR00039">
    <property type="entry name" value="HTHLYSR"/>
</dbReference>
<protein>
    <submittedName>
        <fullName evidence="6">LysR family transcriptional regulator</fullName>
    </submittedName>
</protein>
<comment type="similarity">
    <text evidence="1">Belongs to the LysR transcriptional regulatory family.</text>
</comment>
<dbReference type="KEGG" id="emo:DM558_13045"/>